<reference evidence="1 2" key="1">
    <citation type="journal article" date="2015" name="Stand. Genomic Sci.">
        <title>Genomic Encyclopedia of Bacterial and Archaeal Type Strains, Phase III: the genomes of soil and plant-associated and newly described type strains.</title>
        <authorList>
            <person name="Whitman W.B."/>
            <person name="Woyke T."/>
            <person name="Klenk H.P."/>
            <person name="Zhou Y."/>
            <person name="Lilburn T.G."/>
            <person name="Beck B.J."/>
            <person name="De Vos P."/>
            <person name="Vandamme P."/>
            <person name="Eisen J.A."/>
            <person name="Garrity G."/>
            <person name="Hugenholtz P."/>
            <person name="Kyrpides N.C."/>
        </authorList>
    </citation>
    <scope>NUCLEOTIDE SEQUENCE [LARGE SCALE GENOMIC DNA]</scope>
    <source>
        <strain evidence="1 2">VKM Ac-2540</strain>
    </source>
</reference>
<protein>
    <submittedName>
        <fullName evidence="1">Uncharacterized protein</fullName>
    </submittedName>
</protein>
<keyword evidence="2" id="KW-1185">Reference proteome</keyword>
<accession>A0A4Q7WPE7</accession>
<sequence>MTVHQGIDPPLGTVGTSLGRTEVAHRLALAIVPVDAVTRRAAPPGVRVGRETTRSLVRRPNIDPQRLAIPVRASAAYILLHDPTIPPQPSPLPNDPSPVRPPEIALRLTDPAGRFVPRRFTVPIWTLGEIRRPDAEPPSGPVIPAMSRSIRPWLMPGAAYGVPGGATGIRTRVLREGEPARWARVELFDAAGNRLGWGHCDEHGQVLVLLDRLGSGIPSAPVDIAIRIHVPSGDEQTVGNTATDPLWDLVREPLPREPLPPPPPVQDDVTIGVAVPDGYLTSAQDVVRPVVPGRITALADVIFTP</sequence>
<comment type="caution">
    <text evidence="1">The sequence shown here is derived from an EMBL/GenBank/DDBJ whole genome shotgun (WGS) entry which is preliminary data.</text>
</comment>
<dbReference type="AlphaFoldDB" id="A0A4Q7WPE7"/>
<dbReference type="EMBL" id="SHKR01000015">
    <property type="protein sequence ID" value="RZU11365.1"/>
    <property type="molecule type" value="Genomic_DNA"/>
</dbReference>
<name>A0A4Q7WPE7_9ACTN</name>
<dbReference type="RefSeq" id="WP_130447816.1">
    <property type="nucleotide sequence ID" value="NZ_SHKR01000015.1"/>
</dbReference>
<evidence type="ECO:0000313" key="2">
    <source>
        <dbReference type="Proteomes" id="UP000292027"/>
    </source>
</evidence>
<proteinExistence type="predicted"/>
<dbReference type="Proteomes" id="UP000292027">
    <property type="component" value="Unassembled WGS sequence"/>
</dbReference>
<organism evidence="1 2">
    <name type="scientific">Kribbella rubisoli</name>
    <dbReference type="NCBI Taxonomy" id="3075929"/>
    <lineage>
        <taxon>Bacteria</taxon>
        <taxon>Bacillati</taxon>
        <taxon>Actinomycetota</taxon>
        <taxon>Actinomycetes</taxon>
        <taxon>Propionibacteriales</taxon>
        <taxon>Kribbellaceae</taxon>
        <taxon>Kribbella</taxon>
    </lineage>
</organism>
<evidence type="ECO:0000313" key="1">
    <source>
        <dbReference type="EMBL" id="RZU11365.1"/>
    </source>
</evidence>
<dbReference type="OrthoDB" id="9151199at2"/>
<gene>
    <name evidence="1" type="ORF">EV645_6531</name>
</gene>